<reference evidence="1" key="1">
    <citation type="submission" date="2024-06" db="EMBL/GenBank/DDBJ databases">
        <title>Genome sequence of Vogesella sp. MAHUQ-64.</title>
        <authorList>
            <person name="Huq M.A."/>
        </authorList>
    </citation>
    <scope>NUCLEOTIDE SEQUENCE</scope>
    <source>
        <strain evidence="1">MAHUQ-64</strain>
    </source>
</reference>
<proteinExistence type="predicted"/>
<dbReference type="Proteomes" id="UP001433638">
    <property type="component" value="Unassembled WGS sequence"/>
</dbReference>
<comment type="caution">
    <text evidence="1">The sequence shown here is derived from an EMBL/GenBank/DDBJ whole genome shotgun (WGS) entry which is preliminary data.</text>
</comment>
<keyword evidence="2" id="KW-1185">Reference proteome</keyword>
<dbReference type="RefSeq" id="WP_349586073.1">
    <property type="nucleotide sequence ID" value="NZ_JBEFLD010000004.1"/>
</dbReference>
<name>A0ABV1M2P8_9NEIS</name>
<protein>
    <recommendedName>
        <fullName evidence="3">HEPN domain-containing protein</fullName>
    </recommendedName>
</protein>
<dbReference type="Gene3D" id="1.20.120.330">
    <property type="entry name" value="Nucleotidyltransferases domain 2"/>
    <property type="match status" value="1"/>
</dbReference>
<dbReference type="EMBL" id="JBEFLD010000004">
    <property type="protein sequence ID" value="MEQ6290513.1"/>
    <property type="molecule type" value="Genomic_DNA"/>
</dbReference>
<evidence type="ECO:0008006" key="3">
    <source>
        <dbReference type="Google" id="ProtNLM"/>
    </source>
</evidence>
<sequence length="121" mass="13957">MSSADCFKKVGRWLLSPEGEVKPDDEAIYRSVASRLYYAAYHKALNFADLHSLRVVGDAKGTHDQLYKRLHGRNSMLARKLRSMKDIRCDADYVIDVGFEKSKVVEQEKRLQDFEDMLARS</sequence>
<evidence type="ECO:0000313" key="1">
    <source>
        <dbReference type="EMBL" id="MEQ6290513.1"/>
    </source>
</evidence>
<evidence type="ECO:0000313" key="2">
    <source>
        <dbReference type="Proteomes" id="UP001433638"/>
    </source>
</evidence>
<gene>
    <name evidence="1" type="ORF">ABNW52_07790</name>
</gene>
<accession>A0ABV1M2P8</accession>
<organism evidence="1 2">
    <name type="scientific">Vogesella oryzagri</name>
    <dbReference type="NCBI Taxonomy" id="3160864"/>
    <lineage>
        <taxon>Bacteria</taxon>
        <taxon>Pseudomonadati</taxon>
        <taxon>Pseudomonadota</taxon>
        <taxon>Betaproteobacteria</taxon>
        <taxon>Neisseriales</taxon>
        <taxon>Chromobacteriaceae</taxon>
        <taxon>Vogesella</taxon>
    </lineage>
</organism>